<reference evidence="2 3" key="1">
    <citation type="submission" date="2024-02" db="EMBL/GenBank/DDBJ databases">
        <title>De novo assembly and annotation of 12 fungi associated with fruit tree decline syndrome in Ontario, Canada.</title>
        <authorList>
            <person name="Sulman M."/>
            <person name="Ellouze W."/>
            <person name="Ilyukhin E."/>
        </authorList>
    </citation>
    <scope>NUCLEOTIDE SEQUENCE [LARGE SCALE GENOMIC DNA]</scope>
    <source>
        <strain evidence="2 3">FDS-637</strain>
    </source>
</reference>
<evidence type="ECO:0000313" key="2">
    <source>
        <dbReference type="EMBL" id="KAL0264063.1"/>
    </source>
</evidence>
<sequence length="246" mass="27787">MPSWSVPTNETLYGQARQHAIDNAGIVNRKAFEVNIGLFTGLAIITVAIRFIIRLQYMKRVLLDDYLLLFGAVCLVTSTAGLYWHTEQLYLLEALNTTPTKVIVATDEVMPLLESNMKIQTFVSTNWTAIFAVKFSFLVYFKVLVWHISPRLKSYFWFVIAFTAVSWGFSVSMGFILCPYFGMEGGESILWSVYEKVQKLTQYAAVKCMPNTPRVLNISLTSIVTALDVATDMLGRGGPFFRNKIC</sequence>
<keyword evidence="1" id="KW-0472">Membrane</keyword>
<gene>
    <name evidence="2" type="ORF">SLS55_000007</name>
</gene>
<keyword evidence="1" id="KW-0812">Transmembrane</keyword>
<dbReference type="RefSeq" id="XP_066636803.1">
    <property type="nucleotide sequence ID" value="XM_066771524.1"/>
</dbReference>
<comment type="caution">
    <text evidence="2">The sequence shown here is derived from an EMBL/GenBank/DDBJ whole genome shotgun (WGS) entry which is preliminary data.</text>
</comment>
<feature type="transmembrane region" description="Helical" evidence="1">
    <location>
        <begin position="127"/>
        <end position="148"/>
    </location>
</feature>
<evidence type="ECO:0008006" key="4">
    <source>
        <dbReference type="Google" id="ProtNLM"/>
    </source>
</evidence>
<keyword evidence="3" id="KW-1185">Reference proteome</keyword>
<feature type="transmembrane region" description="Helical" evidence="1">
    <location>
        <begin position="36"/>
        <end position="53"/>
    </location>
</feature>
<evidence type="ECO:0000313" key="3">
    <source>
        <dbReference type="Proteomes" id="UP001430584"/>
    </source>
</evidence>
<dbReference type="GeneID" id="92004092"/>
<protein>
    <recommendedName>
        <fullName evidence="4">Integral membrane protein</fullName>
    </recommendedName>
</protein>
<organism evidence="2 3">
    <name type="scientific">Diplodia seriata</name>
    <dbReference type="NCBI Taxonomy" id="420778"/>
    <lineage>
        <taxon>Eukaryota</taxon>
        <taxon>Fungi</taxon>
        <taxon>Dikarya</taxon>
        <taxon>Ascomycota</taxon>
        <taxon>Pezizomycotina</taxon>
        <taxon>Dothideomycetes</taxon>
        <taxon>Dothideomycetes incertae sedis</taxon>
        <taxon>Botryosphaeriales</taxon>
        <taxon>Botryosphaeriaceae</taxon>
        <taxon>Diplodia</taxon>
    </lineage>
</organism>
<accession>A0ABR3CT33</accession>
<keyword evidence="1" id="KW-1133">Transmembrane helix</keyword>
<feature type="transmembrane region" description="Helical" evidence="1">
    <location>
        <begin position="65"/>
        <end position="84"/>
    </location>
</feature>
<dbReference type="EMBL" id="JAJVCZ030000001">
    <property type="protein sequence ID" value="KAL0264063.1"/>
    <property type="molecule type" value="Genomic_DNA"/>
</dbReference>
<evidence type="ECO:0000256" key="1">
    <source>
        <dbReference type="SAM" id="Phobius"/>
    </source>
</evidence>
<feature type="transmembrane region" description="Helical" evidence="1">
    <location>
        <begin position="155"/>
        <end position="182"/>
    </location>
</feature>
<name>A0ABR3CT33_9PEZI</name>
<proteinExistence type="predicted"/>
<dbReference type="Proteomes" id="UP001430584">
    <property type="component" value="Unassembled WGS sequence"/>
</dbReference>